<dbReference type="InterPro" id="IPR052024">
    <property type="entry name" value="Methanogen_methyltrans"/>
</dbReference>
<evidence type="ECO:0000259" key="1">
    <source>
        <dbReference type="Pfam" id="PF01208"/>
    </source>
</evidence>
<evidence type="ECO:0000313" key="2">
    <source>
        <dbReference type="EMBL" id="QHI68787.1"/>
    </source>
</evidence>
<evidence type="ECO:0000313" key="3">
    <source>
        <dbReference type="Proteomes" id="UP000464954"/>
    </source>
</evidence>
<dbReference type="PANTHER" id="PTHR47099">
    <property type="entry name" value="METHYLCOBAMIDE:COM METHYLTRANSFERASE MTBA"/>
    <property type="match status" value="1"/>
</dbReference>
<reference evidence="2 3" key="1">
    <citation type="submission" date="2020-01" db="EMBL/GenBank/DDBJ databases">
        <title>Ponticoccus aerotolerans gen. nov., sp. nov., an anaerobic bacterium and proposal of Ponticoccusceae fam. nov., Ponticoccusles ord. nov. and Ponticoccuse classis nov. in the phylum Kiritimatiellaeota.</title>
        <authorList>
            <person name="Zhou L.Y."/>
            <person name="Du Z.J."/>
        </authorList>
    </citation>
    <scope>NUCLEOTIDE SEQUENCE [LARGE SCALE GENOMIC DNA]</scope>
    <source>
        <strain evidence="2 3">S-5007</strain>
    </source>
</reference>
<dbReference type="PANTHER" id="PTHR47099:SF1">
    <property type="entry name" value="METHYLCOBAMIDE:COM METHYLTRANSFERASE MTBA"/>
    <property type="match status" value="1"/>
</dbReference>
<protein>
    <recommendedName>
        <fullName evidence="1">Uroporphyrinogen decarboxylase (URO-D) domain-containing protein</fullName>
    </recommendedName>
</protein>
<dbReference type="AlphaFoldDB" id="A0A6P1M4M4"/>
<sequence>MSGKNWRSKERVLAAISHELPDRVPINYFANADIDRRLKDHFGLAPDDDLGLRETLNVDILGVAPEYKGPALHSPIEGRKVNELGIRTRWVEHGSGGYWDYCDFPLKDAPEELFETWPLPSPDDYDLSNVLHVCREHSDKFLALGHPGVADIINRSGMLAGMEDVLIYLAERDDAFLNFIDRLNALQLGWIERTLDAADGAIDMLWMGEDLGTQIAPIISLDMYRELIRPRHQKFIDLARSYDLKVMVHSCGSSSGFFNDFIEMGIDVVDTLQPEAAKMAPEYLKKAYGEKLAFHGCISTAGPLASGTVEDVTADCRHVLETMMPDGGYCFAPTHCIQDNSPTENVLAMYDAVLKFGTYS</sequence>
<dbReference type="RefSeq" id="WP_160627440.1">
    <property type="nucleotide sequence ID" value="NZ_CP047593.1"/>
</dbReference>
<dbReference type="GO" id="GO:0006779">
    <property type="term" value="P:porphyrin-containing compound biosynthetic process"/>
    <property type="evidence" value="ECO:0007669"/>
    <property type="project" value="InterPro"/>
</dbReference>
<dbReference type="GO" id="GO:0004853">
    <property type="term" value="F:uroporphyrinogen decarboxylase activity"/>
    <property type="evidence" value="ECO:0007669"/>
    <property type="project" value="InterPro"/>
</dbReference>
<dbReference type="Gene3D" id="3.20.20.210">
    <property type="match status" value="1"/>
</dbReference>
<dbReference type="SUPFAM" id="SSF51726">
    <property type="entry name" value="UROD/MetE-like"/>
    <property type="match status" value="1"/>
</dbReference>
<dbReference type="Proteomes" id="UP000464954">
    <property type="component" value="Chromosome"/>
</dbReference>
<accession>A0A6P1M4M4</accession>
<dbReference type="Pfam" id="PF01208">
    <property type="entry name" value="URO-D"/>
    <property type="match status" value="1"/>
</dbReference>
<keyword evidence="3" id="KW-1185">Reference proteome</keyword>
<gene>
    <name evidence="2" type="ORF">GT409_04760</name>
</gene>
<dbReference type="EMBL" id="CP047593">
    <property type="protein sequence ID" value="QHI68787.1"/>
    <property type="molecule type" value="Genomic_DNA"/>
</dbReference>
<name>A0A6P1M4M4_9BACT</name>
<dbReference type="InterPro" id="IPR038071">
    <property type="entry name" value="UROD/MetE-like_sf"/>
</dbReference>
<dbReference type="KEGG" id="taer:GT409_04760"/>
<dbReference type="InterPro" id="IPR000257">
    <property type="entry name" value="Uroporphyrinogen_deCOase"/>
</dbReference>
<organism evidence="2 3">
    <name type="scientific">Tichowtungia aerotolerans</name>
    <dbReference type="NCBI Taxonomy" id="2697043"/>
    <lineage>
        <taxon>Bacteria</taxon>
        <taxon>Pseudomonadati</taxon>
        <taxon>Kiritimatiellota</taxon>
        <taxon>Tichowtungiia</taxon>
        <taxon>Tichowtungiales</taxon>
        <taxon>Tichowtungiaceae</taxon>
        <taxon>Tichowtungia</taxon>
    </lineage>
</organism>
<proteinExistence type="predicted"/>
<feature type="domain" description="Uroporphyrinogen decarboxylase (URO-D)" evidence="1">
    <location>
        <begin position="214"/>
        <end position="354"/>
    </location>
</feature>